<proteinExistence type="predicted"/>
<dbReference type="PROSITE" id="PS51273">
    <property type="entry name" value="GATASE_TYPE_1"/>
    <property type="match status" value="1"/>
</dbReference>
<dbReference type="EMBL" id="AQFW01000011">
    <property type="protein sequence ID" value="EMZ39441.1"/>
    <property type="molecule type" value="Genomic_DNA"/>
</dbReference>
<evidence type="ECO:0000313" key="1">
    <source>
        <dbReference type="EMBL" id="EMZ39441.1"/>
    </source>
</evidence>
<dbReference type="InterPro" id="IPR029062">
    <property type="entry name" value="Class_I_gatase-like"/>
</dbReference>
<dbReference type="GeneID" id="68902217"/>
<dbReference type="Proteomes" id="UP000012527">
    <property type="component" value="Unassembled WGS sequence"/>
</dbReference>
<reference evidence="1 2" key="1">
    <citation type="submission" date="2013-02" db="EMBL/GenBank/DDBJ databases">
        <title>The Genome Sequence of Helicobacter bilis WiWa.</title>
        <authorList>
            <consortium name="The Broad Institute Genome Sequencing Platform"/>
            <person name="Ward D."/>
            <person name="Overstreet A.-M.C."/>
            <person name="Ramer-Tait A.E."/>
            <person name="Phillips G.J."/>
            <person name="Wannemuehler M.J."/>
            <person name="Walker B."/>
            <person name="Young S.K."/>
            <person name="Zeng Q."/>
            <person name="Gargeya S."/>
            <person name="Fitzgerald M."/>
            <person name="Haas B."/>
            <person name="Abouelleil A."/>
            <person name="Alvarado L."/>
            <person name="Arachchi H.M."/>
            <person name="Berlin A.M."/>
            <person name="Chapman S.B."/>
            <person name="Dewar J."/>
            <person name="Goldberg J."/>
            <person name="Griggs A."/>
            <person name="Gujja S."/>
            <person name="Hansen M."/>
            <person name="Howarth C."/>
            <person name="Imamovic A."/>
            <person name="Larimer J."/>
            <person name="McCowan C."/>
            <person name="Murphy C."/>
            <person name="Neiman D."/>
            <person name="Pearson M."/>
            <person name="Priest M."/>
            <person name="Roberts A."/>
            <person name="Saif S."/>
            <person name="Shea T."/>
            <person name="Sisk P."/>
            <person name="Sykes S."/>
            <person name="Wortman J."/>
            <person name="Nusbaum C."/>
            <person name="Birren B."/>
        </authorList>
    </citation>
    <scope>NUCLEOTIDE SEQUENCE [LARGE SCALE GENOMIC DNA]</scope>
    <source>
        <strain evidence="1 2">WiWa</strain>
    </source>
</reference>
<name>N2BGX1_9HELI</name>
<dbReference type="RefSeq" id="WP_004086756.1">
    <property type="nucleotide sequence ID" value="NZ_KB822515.1"/>
</dbReference>
<dbReference type="InterPro" id="IPR044668">
    <property type="entry name" value="PuuD-like"/>
</dbReference>
<accession>N2BGX1</accession>
<gene>
    <name evidence="1" type="ORF">C826_01027</name>
</gene>
<dbReference type="GO" id="GO:0005829">
    <property type="term" value="C:cytosol"/>
    <property type="evidence" value="ECO:0007669"/>
    <property type="project" value="TreeGrafter"/>
</dbReference>
<protein>
    <submittedName>
        <fullName evidence="1">Uncharacterized protein</fullName>
    </submittedName>
</protein>
<dbReference type="InterPro" id="IPR011697">
    <property type="entry name" value="Peptidase_C26"/>
</dbReference>
<dbReference type="SUPFAM" id="SSF52317">
    <property type="entry name" value="Class I glutamine amidotransferase-like"/>
    <property type="match status" value="1"/>
</dbReference>
<evidence type="ECO:0000313" key="2">
    <source>
        <dbReference type="Proteomes" id="UP000012527"/>
    </source>
</evidence>
<dbReference type="Pfam" id="PF07722">
    <property type="entry name" value="Peptidase_C26"/>
    <property type="match status" value="2"/>
</dbReference>
<dbReference type="Gene3D" id="3.40.50.880">
    <property type="match status" value="1"/>
</dbReference>
<dbReference type="HOGENOM" id="CLU_890731_0_0_7"/>
<organism evidence="1 2">
    <name type="scientific">Helicobacter bilis WiWa</name>
    <dbReference type="NCBI Taxonomy" id="1235804"/>
    <lineage>
        <taxon>Bacteria</taxon>
        <taxon>Pseudomonadati</taxon>
        <taxon>Campylobacterota</taxon>
        <taxon>Epsilonproteobacteria</taxon>
        <taxon>Campylobacterales</taxon>
        <taxon>Helicobacteraceae</taxon>
        <taxon>Helicobacter</taxon>
    </lineage>
</organism>
<dbReference type="PATRIC" id="fig|1235804.3.peg.1120"/>
<dbReference type="GO" id="GO:0016811">
    <property type="term" value="F:hydrolase activity, acting on carbon-nitrogen (but not peptide) bonds, in linear amides"/>
    <property type="evidence" value="ECO:0007669"/>
    <property type="project" value="InterPro"/>
</dbReference>
<dbReference type="PANTHER" id="PTHR43235">
    <property type="entry name" value="GLUTAMINE AMIDOTRANSFERASE PB2B2.05-RELATED"/>
    <property type="match status" value="1"/>
</dbReference>
<dbReference type="AlphaFoldDB" id="N2BGX1"/>
<sequence>MKKRYIAISQRLYSMKEYNEIRESLAIDWGQFFAMHLHDFLMLPLSYKQDITPYLPDIAGVILSGGNDLSVCNDTPLNKERDIFETNLIDLCIKDSIPLLGVCHGAQMIAYYFNSQITPCKNHVGLHEVTQNLESQPFGRVQGVGVQDNENLESTIKVGGLQVLENKTKKLESTPTEYANKATNSSNCAMALEALSELGGRSYLSDMTTHHNSLNRSNCIDKGEFLQNLETTQRFITNSFHNYAITELGDGLIALAISSDTKDYSIESFKHKSHNIFGIMWHIERERGMENSEVFQKWKNALYTNSNNKDIK</sequence>
<dbReference type="PANTHER" id="PTHR43235:SF1">
    <property type="entry name" value="GLUTAMINE AMIDOTRANSFERASE PB2B2.05-RELATED"/>
    <property type="match status" value="1"/>
</dbReference>
<comment type="caution">
    <text evidence="1">The sequence shown here is derived from an EMBL/GenBank/DDBJ whole genome shotgun (WGS) entry which is preliminary data.</text>
</comment>